<sequence length="97" mass="10500">MVEKEVIKVELPKPLAEKFRRYVAERYGLRKGALSTAVAELIEKALGAPANEGVDAIVGLGLESAYRWEGEDLVEALRGAYAGRGRERGSRGAVQEG</sequence>
<name>A0A7C1CCH8_9CREN</name>
<evidence type="ECO:0000313" key="1">
    <source>
        <dbReference type="EMBL" id="HDP14579.1"/>
    </source>
</evidence>
<dbReference type="EMBL" id="DSAY01000041">
    <property type="protein sequence ID" value="HDP14579.1"/>
    <property type="molecule type" value="Genomic_DNA"/>
</dbReference>
<organism evidence="1">
    <name type="scientific">Thermofilum adornatum</name>
    <dbReference type="NCBI Taxonomy" id="1365176"/>
    <lineage>
        <taxon>Archaea</taxon>
        <taxon>Thermoproteota</taxon>
        <taxon>Thermoprotei</taxon>
        <taxon>Thermofilales</taxon>
        <taxon>Thermofilaceae</taxon>
        <taxon>Thermofilum</taxon>
    </lineage>
</organism>
<proteinExistence type="predicted"/>
<dbReference type="AlphaFoldDB" id="A0A7C1CCH8"/>
<comment type="caution">
    <text evidence="1">The sequence shown here is derived from an EMBL/GenBank/DDBJ whole genome shotgun (WGS) entry which is preliminary data.</text>
</comment>
<accession>A0A7C1CCH8</accession>
<protein>
    <submittedName>
        <fullName evidence="1">Uncharacterized protein</fullName>
    </submittedName>
</protein>
<gene>
    <name evidence="1" type="ORF">ENN26_02205</name>
</gene>
<reference evidence="1" key="1">
    <citation type="journal article" date="2020" name="mSystems">
        <title>Genome- and Community-Level Interaction Insights into Carbon Utilization and Element Cycling Functions of Hydrothermarchaeota in Hydrothermal Sediment.</title>
        <authorList>
            <person name="Zhou Z."/>
            <person name="Liu Y."/>
            <person name="Xu W."/>
            <person name="Pan J."/>
            <person name="Luo Z.H."/>
            <person name="Li M."/>
        </authorList>
    </citation>
    <scope>NUCLEOTIDE SEQUENCE [LARGE SCALE GENOMIC DNA]</scope>
    <source>
        <strain evidence="1">SpSt-116</strain>
    </source>
</reference>